<evidence type="ECO:0008006" key="3">
    <source>
        <dbReference type="Google" id="ProtNLM"/>
    </source>
</evidence>
<dbReference type="Proteomes" id="UP000289718">
    <property type="component" value="Unassembled WGS sequence"/>
</dbReference>
<protein>
    <recommendedName>
        <fullName evidence="3">DUF4912 domain-containing protein</fullName>
    </recommendedName>
</protein>
<dbReference type="Pfam" id="PF16258">
    <property type="entry name" value="DUF4912"/>
    <property type="match status" value="1"/>
</dbReference>
<dbReference type="EMBL" id="NXIE01000002">
    <property type="protein sequence ID" value="RXK13446.1"/>
    <property type="molecule type" value="Genomic_DNA"/>
</dbReference>
<dbReference type="RefSeq" id="WP_129061268.1">
    <property type="nucleotide sequence ID" value="NZ_NXIE01000002.1"/>
</dbReference>
<dbReference type="OrthoDB" id="5365620at2"/>
<name>A0A4Q1AVH6_9BACT</name>
<sequence>MSSKTQDLLNKSIEVDDSFSSSSHTIDTLAQEVDEQKLKFTIPSRYNKDYLRIVLVNTSKFYIYWEFSDFTLEEYGINLQKDKLYFKVINEGNELYSFDSKFALGEYFLKEKIEDLDIQVKVGIYRNSKFIEILASNTIHTFNTKIKLPTKDSEVWINKTNGFTEIIRSTMTHFTLGMSSSKYVEELERLKEFEQYEKESLSSSSFINGGKNA</sequence>
<gene>
    <name evidence="1" type="ORF">CP965_06495</name>
</gene>
<evidence type="ECO:0000313" key="1">
    <source>
        <dbReference type="EMBL" id="RXK13446.1"/>
    </source>
</evidence>
<reference evidence="1 2" key="1">
    <citation type="submission" date="2017-09" db="EMBL/GenBank/DDBJ databases">
        <title>Genomics of the genus Arcobacter.</title>
        <authorList>
            <person name="Perez-Cataluna A."/>
            <person name="Figueras M.J."/>
            <person name="Salas-Masso N."/>
        </authorList>
    </citation>
    <scope>NUCLEOTIDE SEQUENCE [LARGE SCALE GENOMIC DNA]</scope>
    <source>
        <strain evidence="1 2">F156-34</strain>
    </source>
</reference>
<proteinExistence type="predicted"/>
<dbReference type="AlphaFoldDB" id="A0A4Q1AVH6"/>
<organism evidence="1 2">
    <name type="scientific">Halarcobacter mediterraneus</name>
    <dbReference type="NCBI Taxonomy" id="2023153"/>
    <lineage>
        <taxon>Bacteria</taxon>
        <taxon>Pseudomonadati</taxon>
        <taxon>Campylobacterota</taxon>
        <taxon>Epsilonproteobacteria</taxon>
        <taxon>Campylobacterales</taxon>
        <taxon>Arcobacteraceae</taxon>
        <taxon>Halarcobacter</taxon>
    </lineage>
</organism>
<evidence type="ECO:0000313" key="2">
    <source>
        <dbReference type="Proteomes" id="UP000289718"/>
    </source>
</evidence>
<comment type="caution">
    <text evidence="1">The sequence shown here is derived from an EMBL/GenBank/DDBJ whole genome shotgun (WGS) entry which is preliminary data.</text>
</comment>
<dbReference type="InterPro" id="IPR032585">
    <property type="entry name" value="DUF4912"/>
</dbReference>
<keyword evidence="2" id="KW-1185">Reference proteome</keyword>
<accession>A0A4Q1AVH6</accession>